<dbReference type="Pfam" id="PF13489">
    <property type="entry name" value="Methyltransf_23"/>
    <property type="match status" value="1"/>
</dbReference>
<dbReference type="AlphaFoldDB" id="A0A3N0BZ74"/>
<dbReference type="SUPFAM" id="SSF53335">
    <property type="entry name" value="S-adenosyl-L-methionine-dependent methyltransferases"/>
    <property type="match status" value="1"/>
</dbReference>
<dbReference type="CDD" id="cd02440">
    <property type="entry name" value="AdoMet_MTases"/>
    <property type="match status" value="1"/>
</dbReference>
<name>A0A3N0BZ74_9SPHI</name>
<keyword evidence="1" id="KW-0808">Transferase</keyword>
<keyword evidence="1" id="KW-0489">Methyltransferase</keyword>
<dbReference type="InterPro" id="IPR029063">
    <property type="entry name" value="SAM-dependent_MTases_sf"/>
</dbReference>
<keyword evidence="2" id="KW-1185">Reference proteome</keyword>
<organism evidence="1 2">
    <name type="scientific">Pedobacter jejuensis</name>
    <dbReference type="NCBI Taxonomy" id="1268550"/>
    <lineage>
        <taxon>Bacteria</taxon>
        <taxon>Pseudomonadati</taxon>
        <taxon>Bacteroidota</taxon>
        <taxon>Sphingobacteriia</taxon>
        <taxon>Sphingobacteriales</taxon>
        <taxon>Sphingobacteriaceae</taxon>
        <taxon>Pedobacter</taxon>
    </lineage>
</organism>
<dbReference type="Gene3D" id="3.40.50.150">
    <property type="entry name" value="Vaccinia Virus protein VP39"/>
    <property type="match status" value="1"/>
</dbReference>
<evidence type="ECO:0000313" key="1">
    <source>
        <dbReference type="EMBL" id="RNL55153.1"/>
    </source>
</evidence>
<comment type="caution">
    <text evidence="1">The sequence shown here is derived from an EMBL/GenBank/DDBJ whole genome shotgun (WGS) entry which is preliminary data.</text>
</comment>
<protein>
    <submittedName>
        <fullName evidence="1">Class I SAM-dependent methyltransferase</fullName>
    </submittedName>
</protein>
<reference evidence="1 2" key="1">
    <citation type="submission" date="2018-10" db="EMBL/GenBank/DDBJ databases">
        <title>Genome sequencing of Pedobacter jejuensis TNB23.</title>
        <authorList>
            <person name="Cho Y.-J."/>
            <person name="Cho A."/>
            <person name="Kim O.-S."/>
        </authorList>
    </citation>
    <scope>NUCLEOTIDE SEQUENCE [LARGE SCALE GENOMIC DNA]</scope>
    <source>
        <strain evidence="1 2">TNB23</strain>
    </source>
</reference>
<dbReference type="EMBL" id="RBEE01000008">
    <property type="protein sequence ID" value="RNL55153.1"/>
    <property type="molecule type" value="Genomic_DNA"/>
</dbReference>
<gene>
    <name evidence="1" type="ORF">D7004_05565</name>
</gene>
<dbReference type="GO" id="GO:0032259">
    <property type="term" value="P:methylation"/>
    <property type="evidence" value="ECO:0007669"/>
    <property type="project" value="UniProtKB-KW"/>
</dbReference>
<dbReference type="RefSeq" id="WP_123204882.1">
    <property type="nucleotide sequence ID" value="NZ_RBEE01000008.1"/>
</dbReference>
<sequence>MDVFGKALTDFYKTGEAEVLWLNNSYGEPEEMPVDFFFRDDEDMPVMELQALQMCEGKVLDIGAGVGSHALVLQAFNVDVTAIDVSKAAVNIMKDRGVKKAFLQDVFTLDAKFDTIIMLMNGIGLTGTLSGFKDFLIKLKNLINPGGQVLFDTSDISYLYDDLEKPADKYFGEVSYQYEYKGEKGESFNWLYVDIETVNKIASETGWKSEVIFDDDEDQYLVRLT</sequence>
<evidence type="ECO:0000313" key="2">
    <source>
        <dbReference type="Proteomes" id="UP000274046"/>
    </source>
</evidence>
<dbReference type="GO" id="GO:0008168">
    <property type="term" value="F:methyltransferase activity"/>
    <property type="evidence" value="ECO:0007669"/>
    <property type="project" value="UniProtKB-KW"/>
</dbReference>
<accession>A0A3N0BZ74</accession>
<dbReference type="Proteomes" id="UP000274046">
    <property type="component" value="Unassembled WGS sequence"/>
</dbReference>
<dbReference type="OrthoDB" id="1143568at2"/>
<proteinExistence type="predicted"/>